<keyword evidence="1" id="KW-0175">Coiled coil</keyword>
<sequence length="185" mass="21399">MAEKQRPELSSNAEKTYDRMLARVEDRLADAEHRTWERLQQEIEDAVEFEQDVAELTNEEIHLLRAYLKRDLSHLLGFISSTGEGVREWLMRDLEWFEDRVLNLLFSIADPTRLDTLELQQKLADSDSEHYFTGELAMAGVLRCLNCGNLVTLSGTSRLEPCHQCESHYFERVTTHTPDVDTDAV</sequence>
<evidence type="ECO:0000256" key="1">
    <source>
        <dbReference type="SAM" id="Coils"/>
    </source>
</evidence>
<evidence type="ECO:0000313" key="2">
    <source>
        <dbReference type="EMBL" id="TDT43272.1"/>
    </source>
</evidence>
<protein>
    <submittedName>
        <fullName evidence="2">Zinc ribbon family protein</fullName>
    </submittedName>
</protein>
<evidence type="ECO:0000313" key="3">
    <source>
        <dbReference type="Proteomes" id="UP000295830"/>
    </source>
</evidence>
<dbReference type="Proteomes" id="UP000295830">
    <property type="component" value="Unassembled WGS sequence"/>
</dbReference>
<gene>
    <name evidence="2" type="ORF">DES49_1086</name>
</gene>
<proteinExistence type="predicted"/>
<reference evidence="2 3" key="1">
    <citation type="submission" date="2019-03" db="EMBL/GenBank/DDBJ databases">
        <title>Genomic Encyclopedia of Type Strains, Phase IV (KMG-IV): sequencing the most valuable type-strain genomes for metagenomic binning, comparative biology and taxonomic classification.</title>
        <authorList>
            <person name="Goeker M."/>
        </authorList>
    </citation>
    <scope>NUCLEOTIDE SEQUENCE [LARGE SCALE GENOMIC DNA]</scope>
    <source>
        <strain evidence="2 3">DSM 15505</strain>
    </source>
</reference>
<organism evidence="2 3">
    <name type="scientific">Halospina denitrificans</name>
    <dbReference type="NCBI Taxonomy" id="332522"/>
    <lineage>
        <taxon>Bacteria</taxon>
        <taxon>Pseudomonadati</taxon>
        <taxon>Pseudomonadota</taxon>
        <taxon>Gammaproteobacteria</taxon>
        <taxon>Halospina</taxon>
    </lineage>
</organism>
<dbReference type="AlphaFoldDB" id="A0A4R7JXS1"/>
<comment type="caution">
    <text evidence="2">The sequence shown here is derived from an EMBL/GenBank/DDBJ whole genome shotgun (WGS) entry which is preliminary data.</text>
</comment>
<dbReference type="OrthoDB" id="3174978at2"/>
<dbReference type="EMBL" id="SOAX01000002">
    <property type="protein sequence ID" value="TDT43272.1"/>
    <property type="molecule type" value="Genomic_DNA"/>
</dbReference>
<dbReference type="InterPro" id="IPR009912">
    <property type="entry name" value="DUF1451"/>
</dbReference>
<dbReference type="Pfam" id="PF07295">
    <property type="entry name" value="DUF1451"/>
    <property type="match status" value="1"/>
</dbReference>
<name>A0A4R7JXS1_9GAMM</name>
<keyword evidence="3" id="KW-1185">Reference proteome</keyword>
<dbReference type="RefSeq" id="WP_133735350.1">
    <property type="nucleotide sequence ID" value="NZ_SOAX01000002.1"/>
</dbReference>
<accession>A0A4R7JXS1</accession>
<feature type="coiled-coil region" evidence="1">
    <location>
        <begin position="14"/>
        <end position="59"/>
    </location>
</feature>